<reference evidence="1" key="2">
    <citation type="submission" date="2023-01" db="EMBL/GenBank/DDBJ databases">
        <title>Draft genome sequence of Paraferrimonas sedimenticola strain NBRC 101628.</title>
        <authorList>
            <person name="Sun Q."/>
            <person name="Mori K."/>
        </authorList>
    </citation>
    <scope>NUCLEOTIDE SEQUENCE</scope>
    <source>
        <strain evidence="1">NBRC 101628</strain>
    </source>
</reference>
<evidence type="ECO:0000313" key="2">
    <source>
        <dbReference type="Proteomes" id="UP001161422"/>
    </source>
</evidence>
<reference evidence="1" key="1">
    <citation type="journal article" date="2014" name="Int. J. Syst. Evol. Microbiol.">
        <title>Complete genome sequence of Corynebacterium casei LMG S-19264T (=DSM 44701T), isolated from a smear-ripened cheese.</title>
        <authorList>
            <consortium name="US DOE Joint Genome Institute (JGI-PGF)"/>
            <person name="Walter F."/>
            <person name="Albersmeier A."/>
            <person name="Kalinowski J."/>
            <person name="Ruckert C."/>
        </authorList>
    </citation>
    <scope>NUCLEOTIDE SEQUENCE</scope>
    <source>
        <strain evidence="1">NBRC 101628</strain>
    </source>
</reference>
<keyword evidence="2" id="KW-1185">Reference proteome</keyword>
<dbReference type="EMBL" id="BSNC01000004">
    <property type="protein sequence ID" value="GLP96267.1"/>
    <property type="molecule type" value="Genomic_DNA"/>
</dbReference>
<sequence>MKRLMAALAGVLFTWVGAWSGAVFAVPSMQFGEPVDGSEAISVDTILDSPDDYLEAPVTISGKVTGVCAKKGCWLTVASADQRPELRVKVRDGDMVFPMSARGKDCLVKGQLKAMNLSIEQTRARMAHFAEDAGEKFDPASITEPMVVYQLAPTGVEIIN</sequence>
<comment type="caution">
    <text evidence="1">The sequence shown here is derived from an EMBL/GenBank/DDBJ whole genome shotgun (WGS) entry which is preliminary data.</text>
</comment>
<protein>
    <recommendedName>
        <fullName evidence="3">DUF4920 domain-containing protein</fullName>
    </recommendedName>
</protein>
<proteinExistence type="predicted"/>
<accession>A0AA37W1I2</accession>
<dbReference type="Pfam" id="PF16267">
    <property type="entry name" value="DUF4920"/>
    <property type="match status" value="1"/>
</dbReference>
<dbReference type="Proteomes" id="UP001161422">
    <property type="component" value="Unassembled WGS sequence"/>
</dbReference>
<evidence type="ECO:0008006" key="3">
    <source>
        <dbReference type="Google" id="ProtNLM"/>
    </source>
</evidence>
<evidence type="ECO:0000313" key="1">
    <source>
        <dbReference type="EMBL" id="GLP96267.1"/>
    </source>
</evidence>
<name>A0AA37W1I2_9GAMM</name>
<dbReference type="AlphaFoldDB" id="A0AA37W1I2"/>
<gene>
    <name evidence="1" type="ORF">GCM10007895_15730</name>
</gene>
<organism evidence="1 2">
    <name type="scientific">Paraferrimonas sedimenticola</name>
    <dbReference type="NCBI Taxonomy" id="375674"/>
    <lineage>
        <taxon>Bacteria</taxon>
        <taxon>Pseudomonadati</taxon>
        <taxon>Pseudomonadota</taxon>
        <taxon>Gammaproteobacteria</taxon>
        <taxon>Alteromonadales</taxon>
        <taxon>Ferrimonadaceae</taxon>
        <taxon>Paraferrimonas</taxon>
    </lineage>
</organism>
<dbReference type="InterPro" id="IPR032577">
    <property type="entry name" value="DUF4920"/>
</dbReference>
<dbReference type="RefSeq" id="WP_095505294.1">
    <property type="nucleotide sequence ID" value="NZ_BSNC01000004.1"/>
</dbReference>